<evidence type="ECO:0000256" key="9">
    <source>
        <dbReference type="ARBA" id="ARBA00022801"/>
    </source>
</evidence>
<dbReference type="SUPFAM" id="SSF51556">
    <property type="entry name" value="Metallo-dependent hydrolases"/>
    <property type="match status" value="1"/>
</dbReference>
<comment type="subcellular location">
    <subcellularLocation>
        <location evidence="2">Secreted</location>
    </subcellularLocation>
</comment>
<comment type="cofactor">
    <cofactor evidence="1">
        <name>Zn(2+)</name>
        <dbReference type="ChEBI" id="CHEBI:29105"/>
    </cofactor>
</comment>
<keyword evidence="7" id="KW-0479">Metal-binding</keyword>
<evidence type="ECO:0000256" key="4">
    <source>
        <dbReference type="ARBA" id="ARBA00012784"/>
    </source>
</evidence>
<dbReference type="Pfam" id="PF00962">
    <property type="entry name" value="A_deaminase"/>
    <property type="match status" value="1"/>
</dbReference>
<dbReference type="InterPro" id="IPR006330">
    <property type="entry name" value="Ado/ade_deaminase"/>
</dbReference>
<dbReference type="GO" id="GO:0046872">
    <property type="term" value="F:metal ion binding"/>
    <property type="evidence" value="ECO:0007669"/>
    <property type="project" value="UniProtKB-KW"/>
</dbReference>
<evidence type="ECO:0000256" key="10">
    <source>
        <dbReference type="ARBA" id="ARBA00047764"/>
    </source>
</evidence>
<dbReference type="Proteomes" id="UP000299102">
    <property type="component" value="Unassembled WGS sequence"/>
</dbReference>
<dbReference type="EMBL" id="BGZK01000308">
    <property type="protein sequence ID" value="GBP35733.1"/>
    <property type="molecule type" value="Genomic_DNA"/>
</dbReference>
<dbReference type="STRING" id="151549.A0A4C1VAP8"/>
<evidence type="ECO:0000313" key="13">
    <source>
        <dbReference type="EMBL" id="GBP35733.1"/>
    </source>
</evidence>
<feature type="domain" description="Adenosine/AMP deaminase N-terminal" evidence="12">
    <location>
        <begin position="110"/>
        <end position="180"/>
    </location>
</feature>
<name>A0A4C1VAP8_EUMVA</name>
<dbReference type="InterPro" id="IPR001365">
    <property type="entry name" value="A_deaminase_dom"/>
</dbReference>
<dbReference type="GO" id="GO:0006154">
    <property type="term" value="P:adenosine catabolic process"/>
    <property type="evidence" value="ECO:0007669"/>
    <property type="project" value="InterPro"/>
</dbReference>
<comment type="similarity">
    <text evidence="3">Belongs to the metallo-dependent hydrolases superfamily. Adenosine and AMP deaminases family. ADGF subfamily.</text>
</comment>
<dbReference type="Gene3D" id="3.20.20.140">
    <property type="entry name" value="Metal-dependent hydrolases"/>
    <property type="match status" value="1"/>
</dbReference>
<organism evidence="13 14">
    <name type="scientific">Eumeta variegata</name>
    <name type="common">Bagworm moth</name>
    <name type="synonym">Eumeta japonica</name>
    <dbReference type="NCBI Taxonomy" id="151549"/>
    <lineage>
        <taxon>Eukaryota</taxon>
        <taxon>Metazoa</taxon>
        <taxon>Ecdysozoa</taxon>
        <taxon>Arthropoda</taxon>
        <taxon>Hexapoda</taxon>
        <taxon>Insecta</taxon>
        <taxon>Pterygota</taxon>
        <taxon>Neoptera</taxon>
        <taxon>Endopterygota</taxon>
        <taxon>Lepidoptera</taxon>
        <taxon>Glossata</taxon>
        <taxon>Ditrysia</taxon>
        <taxon>Tineoidea</taxon>
        <taxon>Psychidae</taxon>
        <taxon>Oiketicinae</taxon>
        <taxon>Eumeta</taxon>
    </lineage>
</organism>
<dbReference type="NCBIfam" id="TIGR01431">
    <property type="entry name" value="adm_rel"/>
    <property type="match status" value="1"/>
</dbReference>
<evidence type="ECO:0000256" key="3">
    <source>
        <dbReference type="ARBA" id="ARBA00006083"/>
    </source>
</evidence>
<dbReference type="InterPro" id="IPR032466">
    <property type="entry name" value="Metal_Hydrolase"/>
</dbReference>
<keyword evidence="9" id="KW-0378">Hydrolase</keyword>
<dbReference type="InterPro" id="IPR013659">
    <property type="entry name" value="A_deaminase_N"/>
</dbReference>
<evidence type="ECO:0000256" key="6">
    <source>
        <dbReference type="ARBA" id="ARBA00022525"/>
    </source>
</evidence>
<evidence type="ECO:0000256" key="7">
    <source>
        <dbReference type="ARBA" id="ARBA00022723"/>
    </source>
</evidence>
<keyword evidence="14" id="KW-1185">Reference proteome</keyword>
<dbReference type="GO" id="GO:0046103">
    <property type="term" value="P:inosine biosynthetic process"/>
    <property type="evidence" value="ECO:0007669"/>
    <property type="project" value="TreeGrafter"/>
</dbReference>
<evidence type="ECO:0000256" key="8">
    <source>
        <dbReference type="ARBA" id="ARBA00022729"/>
    </source>
</evidence>
<evidence type="ECO:0000313" key="14">
    <source>
        <dbReference type="Proteomes" id="UP000299102"/>
    </source>
</evidence>
<dbReference type="Pfam" id="PF08451">
    <property type="entry name" value="A_deaminase_N"/>
    <property type="match status" value="1"/>
</dbReference>
<gene>
    <name evidence="13" type="primary">ADA2</name>
    <name evidence="13" type="ORF">EVAR_82667_1</name>
</gene>
<evidence type="ECO:0000256" key="1">
    <source>
        <dbReference type="ARBA" id="ARBA00001947"/>
    </source>
</evidence>
<dbReference type="AlphaFoldDB" id="A0A4C1VAP8"/>
<dbReference type="PANTHER" id="PTHR11409">
    <property type="entry name" value="ADENOSINE DEAMINASE"/>
    <property type="match status" value="1"/>
</dbReference>
<dbReference type="PANTHER" id="PTHR11409:SF39">
    <property type="entry name" value="ADENOSINE DEAMINASE 2"/>
    <property type="match status" value="1"/>
</dbReference>
<comment type="catalytic activity">
    <reaction evidence="10">
        <text>adenosine + H2O + H(+) = inosine + NH4(+)</text>
        <dbReference type="Rhea" id="RHEA:24408"/>
        <dbReference type="ChEBI" id="CHEBI:15377"/>
        <dbReference type="ChEBI" id="CHEBI:15378"/>
        <dbReference type="ChEBI" id="CHEBI:16335"/>
        <dbReference type="ChEBI" id="CHEBI:17596"/>
        <dbReference type="ChEBI" id="CHEBI:28938"/>
        <dbReference type="EC" id="3.5.4.4"/>
    </reaction>
</comment>
<dbReference type="GO" id="GO:0005615">
    <property type="term" value="C:extracellular space"/>
    <property type="evidence" value="ECO:0007669"/>
    <property type="project" value="InterPro"/>
</dbReference>
<dbReference type="EC" id="3.5.4.4" evidence="4"/>
<proteinExistence type="inferred from homology"/>
<keyword evidence="8" id="KW-0732">Signal</keyword>
<reference evidence="13 14" key="1">
    <citation type="journal article" date="2019" name="Commun. Biol.">
        <title>The bagworm genome reveals a unique fibroin gene that provides high tensile strength.</title>
        <authorList>
            <person name="Kono N."/>
            <person name="Nakamura H."/>
            <person name="Ohtoshi R."/>
            <person name="Tomita M."/>
            <person name="Numata K."/>
            <person name="Arakawa K."/>
        </authorList>
    </citation>
    <scope>NUCLEOTIDE SEQUENCE [LARGE SCALE GENOMIC DNA]</scope>
</reference>
<keyword evidence="6" id="KW-0964">Secreted</keyword>
<accession>A0A4C1VAP8</accession>
<dbReference type="InterPro" id="IPR006331">
    <property type="entry name" value="ADGF"/>
</dbReference>
<evidence type="ECO:0000256" key="2">
    <source>
        <dbReference type="ARBA" id="ARBA00004613"/>
    </source>
</evidence>
<dbReference type="OrthoDB" id="7202371at2759"/>
<protein>
    <recommendedName>
        <fullName evidence="5">Adenosine deaminase</fullName>
        <ecNumber evidence="4">3.5.4.4</ecNumber>
    </recommendedName>
</protein>
<sequence length="653" mass="74603">MLNTGYKRVKLKSLAPCLEDYVLSFSLVRHHRIDTTDCDGRRQVQHGRLKMQALRSQLKGLRESSPKKGASSSREVAVNARMSSEVILSLRAAAVADTPFHALAYNRPWIRSELIERDAALAIGADVQLSDKEKLVNNILMRRKFREVDEGIERPEDFMYSHHYFTYKDKIKDSKVYEIIRAMPKGALLHVHDMAILGADYLLNITYMDHLYVCFYDSKVQLVFSDGRPTTLCSTRWQLMSDARRAASSVSKFDDDLRKNFSIVIDDPQEVYTDINKVWRVFMQVFSTIAPMLSYRPVWEQYFYDALKAIRDDNIMYVEVRSVLPRLYELDGTEHDELITAKAYRKVTKKFMTDYPDFLGARLIYAPGRHVNRSTVSQYIDMARRIKSDMPEFFAGFDLVGQEDLGAPLLDFLSELEGARGELNYFFHAGETPWWRAPADDDLVDAILLGARRLGHGYSLSKRPILMEEVQRRGIGLEVAVLSNSVLGLLNDPRNHPLSGWIARGLPVVLAGDDPGLWGAPPLSHDFQVVFMAVSARTHDLRLMKRLALNSIQYSAMDTRQKDNFTMAALGVRDVGDRRRPRSCGGLAKSLTMLNFKAVVIRIYLFSYAWSLLLMHDIRDHKEITSALAAFLSRNRISDEEEVEHRNIPTSSN</sequence>
<evidence type="ECO:0000259" key="11">
    <source>
        <dbReference type="Pfam" id="PF00962"/>
    </source>
</evidence>
<dbReference type="GO" id="GO:0004000">
    <property type="term" value="F:adenosine deaminase activity"/>
    <property type="evidence" value="ECO:0007669"/>
    <property type="project" value="InterPro"/>
</dbReference>
<feature type="domain" description="Adenosine deaminase" evidence="11">
    <location>
        <begin position="276"/>
        <end position="564"/>
    </location>
</feature>
<comment type="caution">
    <text evidence="13">The sequence shown here is derived from an EMBL/GenBank/DDBJ whole genome shotgun (WGS) entry which is preliminary data.</text>
</comment>
<dbReference type="FunFam" id="3.20.20.140:FF:000017">
    <property type="entry name" value="Adenosine deaminase 2"/>
    <property type="match status" value="1"/>
</dbReference>
<evidence type="ECO:0000259" key="12">
    <source>
        <dbReference type="Pfam" id="PF08451"/>
    </source>
</evidence>
<evidence type="ECO:0000256" key="5">
    <source>
        <dbReference type="ARBA" id="ARBA00018099"/>
    </source>
</evidence>